<dbReference type="AlphaFoldDB" id="A0A9X1VZP5"/>
<dbReference type="EMBL" id="JALGBI010000002">
    <property type="protein sequence ID" value="MCJ0765017.1"/>
    <property type="molecule type" value="Genomic_DNA"/>
</dbReference>
<dbReference type="Proteomes" id="UP001139447">
    <property type="component" value="Unassembled WGS sequence"/>
</dbReference>
<proteinExistence type="predicted"/>
<protein>
    <submittedName>
        <fullName evidence="1">Uncharacterized protein</fullName>
    </submittedName>
</protein>
<reference evidence="1" key="1">
    <citation type="submission" date="2022-03" db="EMBL/GenBank/DDBJ databases">
        <authorList>
            <person name="Woo C.Y."/>
        </authorList>
    </citation>
    <scope>NUCLEOTIDE SEQUENCE</scope>
    <source>
        <strain evidence="1">CYS-02</strain>
    </source>
</reference>
<name>A0A9X1VZP5_9BURK</name>
<evidence type="ECO:0000313" key="1">
    <source>
        <dbReference type="EMBL" id="MCJ0765017.1"/>
    </source>
</evidence>
<organism evidence="1 2">
    <name type="scientific">Variovorax terrae</name>
    <dbReference type="NCBI Taxonomy" id="2923278"/>
    <lineage>
        <taxon>Bacteria</taxon>
        <taxon>Pseudomonadati</taxon>
        <taxon>Pseudomonadota</taxon>
        <taxon>Betaproteobacteria</taxon>
        <taxon>Burkholderiales</taxon>
        <taxon>Comamonadaceae</taxon>
        <taxon>Variovorax</taxon>
    </lineage>
</organism>
<accession>A0A9X1VZP5</accession>
<gene>
    <name evidence="1" type="ORF">MMF98_17525</name>
</gene>
<sequence length="196" mass="21342">MIGFVTLGPPGSNHEWVTRRYLALQGVDGRARIDLVAGFDEGAARLIAGSADFMVQCAAHPDTAAIVGRYRRQLFVVDTFISPSQELAVVSRRDAAAPRALALQPATRDYVDTRRWEVLRPEPTVSAVGQGLLDGRHEAGIAFAQLAVEHPELLRVDEFIGTVDDAWIVYGCEPVARGALVAWPDSPAAQRLRRMG</sequence>
<dbReference type="RefSeq" id="WP_243308034.1">
    <property type="nucleotide sequence ID" value="NZ_JALGBI010000002.1"/>
</dbReference>
<keyword evidence="2" id="KW-1185">Reference proteome</keyword>
<comment type="caution">
    <text evidence="1">The sequence shown here is derived from an EMBL/GenBank/DDBJ whole genome shotgun (WGS) entry which is preliminary data.</text>
</comment>
<evidence type="ECO:0000313" key="2">
    <source>
        <dbReference type="Proteomes" id="UP001139447"/>
    </source>
</evidence>